<proteinExistence type="predicted"/>
<sequence>MDGMGILVQWNGTDCNDDGIPDDCEEVYSEGYDLGNAEGYTAGLEEGILLGGQSGDANGDGTLDVLDIVYFIDVILNP</sequence>
<reference evidence="1" key="1">
    <citation type="submission" date="2018-05" db="EMBL/GenBank/DDBJ databases">
        <authorList>
            <person name="Lanie J.A."/>
            <person name="Ng W.-L."/>
            <person name="Kazmierczak K.M."/>
            <person name="Andrzejewski T.M."/>
            <person name="Davidsen T.M."/>
            <person name="Wayne K.J."/>
            <person name="Tettelin H."/>
            <person name="Glass J.I."/>
            <person name="Rusch D."/>
            <person name="Podicherti R."/>
            <person name="Tsui H.-C.T."/>
            <person name="Winkler M.E."/>
        </authorList>
    </citation>
    <scope>NUCLEOTIDE SEQUENCE</scope>
</reference>
<dbReference type="PROSITE" id="PS00018">
    <property type="entry name" value="EF_HAND_1"/>
    <property type="match status" value="1"/>
</dbReference>
<organism evidence="1">
    <name type="scientific">marine metagenome</name>
    <dbReference type="NCBI Taxonomy" id="408172"/>
    <lineage>
        <taxon>unclassified sequences</taxon>
        <taxon>metagenomes</taxon>
        <taxon>ecological metagenomes</taxon>
    </lineage>
</organism>
<dbReference type="EMBL" id="UINC01076719">
    <property type="protein sequence ID" value="SVC16150.1"/>
    <property type="molecule type" value="Genomic_DNA"/>
</dbReference>
<name>A0A382JVK5_9ZZZZ</name>
<protein>
    <recommendedName>
        <fullName evidence="2">Dockerin domain-containing protein</fullName>
    </recommendedName>
</protein>
<accession>A0A382JVK5</accession>
<dbReference type="AlphaFoldDB" id="A0A382JVK5"/>
<evidence type="ECO:0000313" key="1">
    <source>
        <dbReference type="EMBL" id="SVC16150.1"/>
    </source>
</evidence>
<gene>
    <name evidence="1" type="ORF">METZ01_LOCUS269004</name>
</gene>
<evidence type="ECO:0008006" key="2">
    <source>
        <dbReference type="Google" id="ProtNLM"/>
    </source>
</evidence>
<dbReference type="InterPro" id="IPR018247">
    <property type="entry name" value="EF_Hand_1_Ca_BS"/>
</dbReference>